<reference evidence="5" key="1">
    <citation type="submission" date="2025-08" db="UniProtKB">
        <authorList>
            <consortium name="Ensembl"/>
        </authorList>
    </citation>
    <scope>IDENTIFICATION</scope>
</reference>
<evidence type="ECO:0000256" key="1">
    <source>
        <dbReference type="ARBA" id="ARBA00022833"/>
    </source>
</evidence>
<keyword evidence="2" id="KW-0689">Ribosomal protein</keyword>
<dbReference type="GO" id="GO:0003735">
    <property type="term" value="F:structural constituent of ribosome"/>
    <property type="evidence" value="ECO:0007669"/>
    <property type="project" value="InterPro"/>
</dbReference>
<dbReference type="AlphaFoldDB" id="A0A8D0GDG4"/>
<evidence type="ECO:0000256" key="4">
    <source>
        <dbReference type="SAM" id="MobiDB-lite"/>
    </source>
</evidence>
<feature type="region of interest" description="Disordered" evidence="4">
    <location>
        <begin position="1"/>
        <end position="24"/>
    </location>
</feature>
<dbReference type="GeneTree" id="ENSGT00950000182891"/>
<dbReference type="GO" id="GO:0006412">
    <property type="term" value="P:translation"/>
    <property type="evidence" value="ECO:0007669"/>
    <property type="project" value="InterPro"/>
</dbReference>
<dbReference type="GO" id="GO:0005840">
    <property type="term" value="C:ribosome"/>
    <property type="evidence" value="ECO:0007669"/>
    <property type="project" value="UniProtKB-KW"/>
</dbReference>
<proteinExistence type="predicted"/>
<keyword evidence="3" id="KW-0687">Ribonucleoprotein</keyword>
<organism evidence="5 6">
    <name type="scientific">Sphenodon punctatus</name>
    <name type="common">Tuatara</name>
    <name type="synonym">Hatteria punctata</name>
    <dbReference type="NCBI Taxonomy" id="8508"/>
    <lineage>
        <taxon>Eukaryota</taxon>
        <taxon>Metazoa</taxon>
        <taxon>Chordata</taxon>
        <taxon>Craniata</taxon>
        <taxon>Vertebrata</taxon>
        <taxon>Euteleostomi</taxon>
        <taxon>Lepidosauria</taxon>
        <taxon>Sphenodontia</taxon>
        <taxon>Sphenodontidae</taxon>
        <taxon>Sphenodon</taxon>
    </lineage>
</organism>
<keyword evidence="6" id="KW-1185">Reference proteome</keyword>
<dbReference type="Ensembl" id="ENSSPUT00000004729.1">
    <property type="protein sequence ID" value="ENSSPUP00000004451.1"/>
    <property type="gene ID" value="ENSSPUG00000003437.1"/>
</dbReference>
<protein>
    <submittedName>
        <fullName evidence="5">Ribosomal protein S27</fullName>
    </submittedName>
</protein>
<name>A0A8D0GDG4_SPHPU</name>
<dbReference type="PANTHER" id="PTHR11594">
    <property type="entry name" value="40S RIBOSOMAL PROTEIN S27"/>
    <property type="match status" value="1"/>
</dbReference>
<gene>
    <name evidence="5" type="primary">RPS27</name>
</gene>
<dbReference type="Gene3D" id="2.20.25.100">
    <property type="entry name" value="Zn-binding ribosomal proteins"/>
    <property type="match status" value="1"/>
</dbReference>
<evidence type="ECO:0000256" key="2">
    <source>
        <dbReference type="ARBA" id="ARBA00022980"/>
    </source>
</evidence>
<sequence>MPLAKDLLHPSPEEEKRKHKKKRLVQSPNSYFMDVKCPGEPPHALCSQHSYLPAQLLAAKNQLRLVEVEGREEGNQDSLPFLLALLAEEGGCHIGRALRRAQSQMVFFRLGLGRDDADIETWVPGGENGISRDGRRSPTSTFLSWTAPCCLPLSMLKLEWA</sequence>
<accession>A0A8D0GDG4</accession>
<dbReference type="InterPro" id="IPR000592">
    <property type="entry name" value="Ribosomal_eS27"/>
</dbReference>
<dbReference type="GO" id="GO:1990904">
    <property type="term" value="C:ribonucleoprotein complex"/>
    <property type="evidence" value="ECO:0007669"/>
    <property type="project" value="UniProtKB-KW"/>
</dbReference>
<dbReference type="InterPro" id="IPR023407">
    <property type="entry name" value="Ribosomal_eS27_Zn-bd_dom_sf"/>
</dbReference>
<evidence type="ECO:0000256" key="3">
    <source>
        <dbReference type="ARBA" id="ARBA00023274"/>
    </source>
</evidence>
<evidence type="ECO:0000313" key="6">
    <source>
        <dbReference type="Proteomes" id="UP000694392"/>
    </source>
</evidence>
<evidence type="ECO:0000313" key="5">
    <source>
        <dbReference type="Ensembl" id="ENSSPUP00000004451.1"/>
    </source>
</evidence>
<feature type="compositionally biased region" description="Basic and acidic residues" evidence="4">
    <location>
        <begin position="1"/>
        <end position="16"/>
    </location>
</feature>
<dbReference type="Proteomes" id="UP000694392">
    <property type="component" value="Unplaced"/>
</dbReference>
<keyword evidence="1" id="KW-0862">Zinc</keyword>
<reference evidence="5" key="2">
    <citation type="submission" date="2025-09" db="UniProtKB">
        <authorList>
            <consortium name="Ensembl"/>
        </authorList>
    </citation>
    <scope>IDENTIFICATION</scope>
</reference>